<dbReference type="InterPro" id="IPR039448">
    <property type="entry name" value="Beta_helix"/>
</dbReference>
<feature type="domain" description="Right handed beta helix" evidence="1">
    <location>
        <begin position="361"/>
        <end position="465"/>
    </location>
</feature>
<proteinExistence type="predicted"/>
<evidence type="ECO:0000313" key="2">
    <source>
        <dbReference type="EMBL" id="MBK1876037.1"/>
    </source>
</evidence>
<dbReference type="PANTHER" id="PTHR36453">
    <property type="entry name" value="SECRETED PROTEIN-RELATED"/>
    <property type="match status" value="1"/>
</dbReference>
<dbReference type="SUPFAM" id="SSF51126">
    <property type="entry name" value="Pectin lyase-like"/>
    <property type="match status" value="1"/>
</dbReference>
<reference evidence="2" key="1">
    <citation type="submission" date="2021-01" db="EMBL/GenBank/DDBJ databases">
        <title>Modified the classification status of verrucomicrobia.</title>
        <authorList>
            <person name="Feng X."/>
        </authorList>
    </citation>
    <scope>NUCLEOTIDE SEQUENCE</scope>
    <source>
        <strain evidence="2">KCTC 13126</strain>
    </source>
</reference>
<dbReference type="Pfam" id="PF13229">
    <property type="entry name" value="Beta_helix"/>
    <property type="match status" value="1"/>
</dbReference>
<dbReference type="Gene3D" id="2.160.20.10">
    <property type="entry name" value="Single-stranded right-handed beta-helix, Pectin lyase-like"/>
    <property type="match status" value="3"/>
</dbReference>
<comment type="caution">
    <text evidence="2">The sequence shown here is derived from an EMBL/GenBank/DDBJ whole genome shotgun (WGS) entry which is preliminary data.</text>
</comment>
<dbReference type="PANTHER" id="PTHR36453:SF1">
    <property type="entry name" value="RIGHT HANDED BETA HELIX DOMAIN-CONTAINING PROTEIN"/>
    <property type="match status" value="1"/>
</dbReference>
<dbReference type="InterPro" id="IPR011050">
    <property type="entry name" value="Pectin_lyase_fold/virulence"/>
</dbReference>
<dbReference type="InterPro" id="IPR006626">
    <property type="entry name" value="PbH1"/>
</dbReference>
<accession>A0A934VNA9</accession>
<evidence type="ECO:0000259" key="1">
    <source>
        <dbReference type="Pfam" id="PF13229"/>
    </source>
</evidence>
<name>A0A934VNA9_9BACT</name>
<dbReference type="EMBL" id="JAENIL010000006">
    <property type="protein sequence ID" value="MBK1876037.1"/>
    <property type="molecule type" value="Genomic_DNA"/>
</dbReference>
<dbReference type="SMART" id="SM00710">
    <property type="entry name" value="PbH1"/>
    <property type="match status" value="6"/>
</dbReference>
<dbReference type="InterPro" id="IPR012334">
    <property type="entry name" value="Pectin_lyas_fold"/>
</dbReference>
<dbReference type="RefSeq" id="WP_200354254.1">
    <property type="nucleotide sequence ID" value="NZ_JAENIL010000006.1"/>
</dbReference>
<sequence length="770" mass="87799">MSSTLAHGMELYVSPSADAPGDGSKRNPYSSVAEARDHIRDLDSEERLQDITVFLRGGTYALDETIVFDLRDSAPDGYQYSYVAYRKEVPVFSSGVAVEDWTVAKEFPENFPDEAKGKVYVADFPESVDAFYTLFKGYERIARSKKEGFEIRPLKPLHPVKDAGKKLDRSQEYIAARSMNVYHNEDRGQLTKFYFDDPDGILKEWERIQGIEIGFAPVPWGMNIVPLESVDRSGNVAYLEIEANAPPGAKLSHTKPWVENAIDYISEGTFVTLNAERKIYYWPKDGKRPEGVVAPQLLELVKVEGDINYNRPTDVPVKNLVFKGITFMHADRYAWDGDHKGWGIQHDWDKFDEANAMLRFRGAEDCEVIECRFTNSGNSAIRLDLHCQGIRIEKNLIDYVGHMGILLCGYGPGTKDVNKRNVITNNLIHRVGRVIKHGAGVFVWQSGENVISHNLIHNVPRKGIGLCGVRLPILTKDWCDFDEASKTIRWDEIREDLAKRFDSPPASFDEEWKRKTPYLHARKNIVEYNEVYRALEELGDGSVLNVSGAGDYNVVRNNYVHRIASHASGVLRTDDWQQHTTFTGNIIYKANISGIVHKGYNHIENNKIIDCSVMEFIRFASYPDEANNTGSRIRNNIFYESGDKVNLYRESYRASEGISLPHNCDTDYNLMWCAGKPEVVEDHLKVWRRKGVEKNSLAEDPLFVGMEDEGFRLDKASPAFDLGFEEIDFERIGLTDAYPKRYLELDVPDDGSDEDFHRNRGKKVSIYDFW</sequence>
<gene>
    <name evidence="2" type="ORF">JIN87_04100</name>
</gene>
<organism evidence="2 3">
    <name type="scientific">Pelagicoccus mobilis</name>
    <dbReference type="NCBI Taxonomy" id="415221"/>
    <lineage>
        <taxon>Bacteria</taxon>
        <taxon>Pseudomonadati</taxon>
        <taxon>Verrucomicrobiota</taxon>
        <taxon>Opitutia</taxon>
        <taxon>Puniceicoccales</taxon>
        <taxon>Pelagicoccaceae</taxon>
        <taxon>Pelagicoccus</taxon>
    </lineage>
</organism>
<evidence type="ECO:0000313" key="3">
    <source>
        <dbReference type="Proteomes" id="UP000617628"/>
    </source>
</evidence>
<dbReference type="AlphaFoldDB" id="A0A934VNA9"/>
<dbReference type="Proteomes" id="UP000617628">
    <property type="component" value="Unassembled WGS sequence"/>
</dbReference>
<protein>
    <submittedName>
        <fullName evidence="2">Right-handed parallel beta-helix repeat-containing protein</fullName>
    </submittedName>
</protein>
<keyword evidence="3" id="KW-1185">Reference proteome</keyword>